<dbReference type="WBParaSite" id="NBR_0000204401-mRNA-1">
    <property type="protein sequence ID" value="NBR_0000204401-mRNA-1"/>
    <property type="gene ID" value="NBR_0000204401"/>
</dbReference>
<proteinExistence type="predicted"/>
<reference evidence="11" key="1">
    <citation type="submission" date="2017-02" db="UniProtKB">
        <authorList>
            <consortium name="WormBaseParasite"/>
        </authorList>
    </citation>
    <scope>IDENTIFICATION</scope>
</reference>
<evidence type="ECO:0000259" key="7">
    <source>
        <dbReference type="PROSITE" id="PS50022"/>
    </source>
</evidence>
<dbReference type="InterPro" id="IPR035976">
    <property type="entry name" value="Sushi/SCR/CCP_sf"/>
</dbReference>
<evidence type="ECO:0000256" key="2">
    <source>
        <dbReference type="ARBA" id="ARBA00022729"/>
    </source>
</evidence>
<organism evidence="11">
    <name type="scientific">Nippostrongylus brasiliensis</name>
    <name type="common">Rat hookworm</name>
    <dbReference type="NCBI Taxonomy" id="27835"/>
    <lineage>
        <taxon>Eukaryota</taxon>
        <taxon>Metazoa</taxon>
        <taxon>Ecdysozoa</taxon>
        <taxon>Nematoda</taxon>
        <taxon>Chromadorea</taxon>
        <taxon>Rhabditida</taxon>
        <taxon>Rhabditina</taxon>
        <taxon>Rhabditomorpha</taxon>
        <taxon>Strongyloidea</taxon>
        <taxon>Heligmosomidae</taxon>
        <taxon>Nippostrongylus</taxon>
    </lineage>
</organism>
<dbReference type="PANTHER" id="PTHR19325">
    <property type="entry name" value="COMPLEMENT COMPONENT-RELATED SUSHI DOMAIN-CONTAINING"/>
    <property type="match status" value="1"/>
</dbReference>
<accession>A0A0N4XHP2</accession>
<evidence type="ECO:0000259" key="8">
    <source>
        <dbReference type="PROSITE" id="PS50923"/>
    </source>
</evidence>
<reference evidence="9 10" key="2">
    <citation type="submission" date="2018-11" db="EMBL/GenBank/DDBJ databases">
        <authorList>
            <consortium name="Pathogen Informatics"/>
        </authorList>
    </citation>
    <scope>NUCLEOTIDE SEQUENCE [LARGE SCALE GENOMIC DNA]</scope>
</reference>
<dbReference type="SMART" id="SM00032">
    <property type="entry name" value="CCP"/>
    <property type="match status" value="3"/>
</dbReference>
<sequence>MFVEFRRSEFANYKGAPHLRLSPEFAVNSASSDGGEVFDLPYSIESRILEISVASFKSEACMKMELFGCQKSSCADINECMKDNGYCDQICVNKQGSYKCACQEGYDLFTEDGQGGVQLKEGETGEHPLDVIKFNKTCIPRSCPPVHSPDNGKLLSTSKKFNYPMVVQFQCDFGYQMMGPDFIQCLSDGTWNGTIPFCLPATCQGLKNNSAVGLFVSPENSTIAYGQNVSIVCTQQNRPARVSPLASFRECVFDPKPDGREYWLSGPAADCPFVDCGPPPVLAGAVYEGDHDTYKVGSTLTFTCRPPYSLVGKSSMGDKSVRCGVDASWDLGDLRCEGPVCVDPGFPDDGSIELESVEEGAVAKFSCNRKGYRPFPSASIQCALGAACVLSEDVGISSGFIPDGAFADNSDSVNWGYEPHKARLSSTGWCGSKDAFIFLSVDLQR</sequence>
<dbReference type="PROSITE" id="PS50022">
    <property type="entry name" value="FA58C_3"/>
    <property type="match status" value="1"/>
</dbReference>
<keyword evidence="1 6" id="KW-0768">Sushi</keyword>
<name>A0A0N4XHP2_NIPBR</name>
<keyword evidence="2" id="KW-0732">Signal</keyword>
<feature type="domain" description="F5/8 type C" evidence="7">
    <location>
        <begin position="388"/>
        <end position="445"/>
    </location>
</feature>
<evidence type="ECO:0000256" key="4">
    <source>
        <dbReference type="ARBA" id="ARBA00023157"/>
    </source>
</evidence>
<dbReference type="AlphaFoldDB" id="A0A0N4XHP2"/>
<dbReference type="GO" id="GO:0005509">
    <property type="term" value="F:calcium ion binding"/>
    <property type="evidence" value="ECO:0007669"/>
    <property type="project" value="InterPro"/>
</dbReference>
<dbReference type="InterPro" id="IPR018097">
    <property type="entry name" value="EGF_Ca-bd_CS"/>
</dbReference>
<dbReference type="InterPro" id="IPR000436">
    <property type="entry name" value="Sushi_SCR_CCP_dom"/>
</dbReference>
<dbReference type="PANTHER" id="PTHR19325:SF575">
    <property type="entry name" value="LOCOMOTION-RELATED PROTEIN HIKARU GENKI"/>
    <property type="match status" value="1"/>
</dbReference>
<dbReference type="Pfam" id="PF00084">
    <property type="entry name" value="Sushi"/>
    <property type="match status" value="2"/>
</dbReference>
<comment type="caution">
    <text evidence="6">Lacks conserved residue(s) required for the propagation of feature annotation.</text>
</comment>
<evidence type="ECO:0000313" key="10">
    <source>
        <dbReference type="Proteomes" id="UP000271162"/>
    </source>
</evidence>
<feature type="domain" description="Sushi" evidence="8">
    <location>
        <begin position="141"/>
        <end position="200"/>
    </location>
</feature>
<gene>
    <name evidence="9" type="ORF">NBR_LOCUS2045</name>
</gene>
<feature type="disulfide bond" evidence="6">
    <location>
        <begin position="171"/>
        <end position="198"/>
    </location>
</feature>
<dbReference type="SUPFAM" id="SSF57535">
    <property type="entry name" value="Complement control module/SCR domain"/>
    <property type="match status" value="2"/>
</dbReference>
<dbReference type="CDD" id="cd00033">
    <property type="entry name" value="CCP"/>
    <property type="match status" value="2"/>
</dbReference>
<evidence type="ECO:0000256" key="3">
    <source>
        <dbReference type="ARBA" id="ARBA00022737"/>
    </source>
</evidence>
<dbReference type="Gene3D" id="2.10.70.10">
    <property type="entry name" value="Complement Module, domain 1"/>
    <property type="match status" value="3"/>
</dbReference>
<dbReference type="PROSITE" id="PS01187">
    <property type="entry name" value="EGF_CA"/>
    <property type="match status" value="1"/>
</dbReference>
<keyword evidence="3" id="KW-0677">Repeat</keyword>
<dbReference type="InterPro" id="IPR050350">
    <property type="entry name" value="Compl-Cell_Adhes-Reg"/>
</dbReference>
<evidence type="ECO:0000256" key="6">
    <source>
        <dbReference type="PROSITE-ProRule" id="PRU00302"/>
    </source>
</evidence>
<keyword evidence="10" id="KW-1185">Reference proteome</keyword>
<dbReference type="InterPro" id="IPR000421">
    <property type="entry name" value="FA58C"/>
</dbReference>
<dbReference type="SMART" id="SM00179">
    <property type="entry name" value="EGF_CA"/>
    <property type="match status" value="1"/>
</dbReference>
<dbReference type="Proteomes" id="UP000271162">
    <property type="component" value="Unassembled WGS sequence"/>
</dbReference>
<evidence type="ECO:0000256" key="5">
    <source>
        <dbReference type="ARBA" id="ARBA00023180"/>
    </source>
</evidence>
<dbReference type="EMBL" id="UYSL01002040">
    <property type="protein sequence ID" value="VDL65634.1"/>
    <property type="molecule type" value="Genomic_DNA"/>
</dbReference>
<keyword evidence="4 6" id="KW-1015">Disulfide bond</keyword>
<feature type="domain" description="Sushi" evidence="8">
    <location>
        <begin position="274"/>
        <end position="338"/>
    </location>
</feature>
<evidence type="ECO:0000256" key="1">
    <source>
        <dbReference type="ARBA" id="ARBA00022659"/>
    </source>
</evidence>
<dbReference type="STRING" id="27835.A0A0N4XHP2"/>
<protein>
    <submittedName>
        <fullName evidence="11">Sushi, von Willebrand factor type A, EGF and pentraxin domain-containing protein 1</fullName>
    </submittedName>
</protein>
<dbReference type="FunFam" id="2.10.70.10:FF:000014">
    <property type="entry name" value="Membrane cofactor protein"/>
    <property type="match status" value="1"/>
</dbReference>
<evidence type="ECO:0000313" key="9">
    <source>
        <dbReference type="EMBL" id="VDL65634.1"/>
    </source>
</evidence>
<dbReference type="PROSITE" id="PS50923">
    <property type="entry name" value="SUSHI"/>
    <property type="match status" value="2"/>
</dbReference>
<evidence type="ECO:0000313" key="11">
    <source>
        <dbReference type="WBParaSite" id="NBR_0000204401-mRNA-1"/>
    </source>
</evidence>
<dbReference type="InterPro" id="IPR001881">
    <property type="entry name" value="EGF-like_Ca-bd_dom"/>
</dbReference>
<dbReference type="Pfam" id="PF14670">
    <property type="entry name" value="FXa_inhibition"/>
    <property type="match status" value="1"/>
</dbReference>
<keyword evidence="5" id="KW-0325">Glycoprotein</keyword>
<dbReference type="SUPFAM" id="SSF57196">
    <property type="entry name" value="EGF/Laminin"/>
    <property type="match status" value="1"/>
</dbReference>
<dbReference type="Gene3D" id="2.10.25.10">
    <property type="entry name" value="Laminin"/>
    <property type="match status" value="1"/>
</dbReference>